<accession>A0A0J9SHF1</accession>
<dbReference type="AlphaFoldDB" id="A0A0J9SHF1"/>
<feature type="region of interest" description="Disordered" evidence="1">
    <location>
        <begin position="288"/>
        <end position="316"/>
    </location>
</feature>
<dbReference type="EMBL" id="KQ234190">
    <property type="protein sequence ID" value="KMZ82434.1"/>
    <property type="molecule type" value="Genomic_DNA"/>
</dbReference>
<feature type="compositionally biased region" description="Basic and acidic residues" evidence="1">
    <location>
        <begin position="129"/>
        <end position="140"/>
    </location>
</feature>
<feature type="compositionally biased region" description="Basic and acidic residues" evidence="1">
    <location>
        <begin position="291"/>
        <end position="310"/>
    </location>
</feature>
<evidence type="ECO:0000256" key="2">
    <source>
        <dbReference type="SAM" id="Phobius"/>
    </source>
</evidence>
<dbReference type="OrthoDB" id="10522531at2759"/>
<keyword evidence="2" id="KW-0472">Membrane</keyword>
<evidence type="ECO:0008006" key="5">
    <source>
        <dbReference type="Google" id="ProtNLM"/>
    </source>
</evidence>
<dbReference type="Proteomes" id="UP000053562">
    <property type="component" value="Unassembled WGS sequence"/>
</dbReference>
<organism evidence="3 4">
    <name type="scientific">Plasmodium vivax India VII</name>
    <dbReference type="NCBI Taxonomy" id="1077284"/>
    <lineage>
        <taxon>Eukaryota</taxon>
        <taxon>Sar</taxon>
        <taxon>Alveolata</taxon>
        <taxon>Apicomplexa</taxon>
        <taxon>Aconoidasida</taxon>
        <taxon>Haemosporida</taxon>
        <taxon>Plasmodiidae</taxon>
        <taxon>Plasmodium</taxon>
        <taxon>Plasmodium (Plasmodium)</taxon>
    </lineage>
</organism>
<reference evidence="3 4" key="1">
    <citation type="submission" date="2011-08" db="EMBL/GenBank/DDBJ databases">
        <title>The Genome Sequence of Plasmodium vivax India VII.</title>
        <authorList>
            <consortium name="The Broad Institute Genome Sequencing Platform"/>
            <consortium name="The Broad Institute Genome Sequencing Center for Infectious Disease"/>
            <person name="Neafsey D."/>
            <person name="Carlton J."/>
            <person name="Barnwell J."/>
            <person name="Collins W."/>
            <person name="Escalante A."/>
            <person name="Mullikin J."/>
            <person name="Saul A."/>
            <person name="Guigo R."/>
            <person name="Camara F."/>
            <person name="Young S.K."/>
            <person name="Zeng Q."/>
            <person name="Gargeya S."/>
            <person name="Fitzgerald M."/>
            <person name="Haas B."/>
            <person name="Abouelleil A."/>
            <person name="Alvarado L."/>
            <person name="Arachchi H.M."/>
            <person name="Berlin A."/>
            <person name="Brown A."/>
            <person name="Chapman S.B."/>
            <person name="Chen Z."/>
            <person name="Dunbar C."/>
            <person name="Freedman E."/>
            <person name="Gearin G."/>
            <person name="Gellesch M."/>
            <person name="Goldberg J."/>
            <person name="Griggs A."/>
            <person name="Gujja S."/>
            <person name="Heiman D."/>
            <person name="Howarth C."/>
            <person name="Larson L."/>
            <person name="Lui A."/>
            <person name="MacDonald P.J.P."/>
            <person name="Montmayeur A."/>
            <person name="Murphy C."/>
            <person name="Neiman D."/>
            <person name="Pearson M."/>
            <person name="Priest M."/>
            <person name="Roberts A."/>
            <person name="Saif S."/>
            <person name="Shea T."/>
            <person name="Shenoy N."/>
            <person name="Sisk P."/>
            <person name="Stolte C."/>
            <person name="Sykes S."/>
            <person name="Wortman J."/>
            <person name="Nusbaum C."/>
            <person name="Birren B."/>
        </authorList>
    </citation>
    <scope>NUCLEOTIDE SEQUENCE [LARGE SCALE GENOMIC DNA]</scope>
    <source>
        <strain evidence="3 4">India VII</strain>
    </source>
</reference>
<feature type="transmembrane region" description="Helical" evidence="2">
    <location>
        <begin position="435"/>
        <end position="454"/>
    </location>
</feature>
<keyword evidence="2" id="KW-0812">Transmembrane</keyword>
<keyword evidence="2" id="KW-1133">Transmembrane helix</keyword>
<name>A0A0J9SHF1_PLAVI</name>
<feature type="region of interest" description="Disordered" evidence="1">
    <location>
        <begin position="106"/>
        <end position="274"/>
    </location>
</feature>
<evidence type="ECO:0000256" key="1">
    <source>
        <dbReference type="SAM" id="MobiDB-lite"/>
    </source>
</evidence>
<feature type="compositionally biased region" description="Polar residues" evidence="1">
    <location>
        <begin position="205"/>
        <end position="222"/>
    </location>
</feature>
<gene>
    <name evidence="3" type="ORF">PVIIG_06320</name>
</gene>
<sequence>MAWPYRGYNRIINTYQQYYAAPCLNSYSTLKSDINEKIDHFYNATHENIYKEWQQLYKYINEKNASIKHCIVNGYIKSDLNEDDKIKNFRSICDNKGNCRINVESNVNTNPPLKRTGRVEPCKGGTNCKTEKVKTKETAGKAKLRSKLDGQSSKAVSLQRPIAQNTSSEHARREESNKQSEVLPDQSGVKTLPNSIKSKDDEPESVTNKESSTFVKGSTYTQALPDIGGILPRELNPQEEDSPSQSSAVRESDAEGTLQVNNPSNGLPQNNLSEDQTIDANHRNIQTHQVGDVDKQDHKLQIDSTEHSDRVSPLGRDSVSVKLDDKDNIRPGTNDVAHVPKAGSLLDTEKENFVSASSEGVSSGDTSLNGKTYDEGVGGAANGREIKNGQELGSKLLCNGTSCSVENDSGLVTDNDNKSYFFGKIFEVISNKEHIIQASAPMGIVLLLGLLFKYTPLWRILTKKNRKNVAGINAELNMILQEPSLMDDERSIPFSYGAFEYST</sequence>
<evidence type="ECO:0000313" key="4">
    <source>
        <dbReference type="Proteomes" id="UP000053562"/>
    </source>
</evidence>
<feature type="compositionally biased region" description="Polar residues" evidence="1">
    <location>
        <begin position="258"/>
        <end position="274"/>
    </location>
</feature>
<evidence type="ECO:0000313" key="3">
    <source>
        <dbReference type="EMBL" id="KMZ82434.1"/>
    </source>
</evidence>
<proteinExistence type="predicted"/>
<protein>
    <recommendedName>
        <fullName evidence="5">Variable surface protein Vir18</fullName>
    </recommendedName>
</protein>
<feature type="compositionally biased region" description="Polar residues" evidence="1">
    <location>
        <begin position="149"/>
        <end position="168"/>
    </location>
</feature>
<feature type="compositionally biased region" description="Basic and acidic residues" evidence="1">
    <location>
        <begin position="169"/>
        <end position="178"/>
    </location>
</feature>